<dbReference type="AlphaFoldDB" id="A0A6J7ANH3"/>
<dbReference type="EMBL" id="CAFBMH010000207">
    <property type="protein sequence ID" value="CAB4938879.1"/>
    <property type="molecule type" value="Genomic_DNA"/>
</dbReference>
<dbReference type="EMBL" id="CAEZYR010000243">
    <property type="protein sequence ID" value="CAB4776961.1"/>
    <property type="molecule type" value="Genomic_DNA"/>
</dbReference>
<evidence type="ECO:0000313" key="5">
    <source>
        <dbReference type="EMBL" id="CAB4983821.1"/>
    </source>
</evidence>
<gene>
    <name evidence="2" type="ORF">UFOPK2754_03432</name>
    <name evidence="3" type="ORF">UFOPK3139_02062</name>
    <name evidence="4" type="ORF">UFOPK3543_03125</name>
    <name evidence="5" type="ORF">UFOPK3967_00529</name>
</gene>
<name>A0A6J7ANH3_9ZZZZ</name>
<keyword evidence="1" id="KW-0472">Membrane</keyword>
<reference evidence="3" key="1">
    <citation type="submission" date="2020-05" db="EMBL/GenBank/DDBJ databases">
        <authorList>
            <person name="Chiriac C."/>
            <person name="Salcher M."/>
            <person name="Ghai R."/>
            <person name="Kavagutti S V."/>
        </authorList>
    </citation>
    <scope>NUCLEOTIDE SEQUENCE</scope>
</reference>
<protein>
    <submittedName>
        <fullName evidence="3">Unannotated protein</fullName>
    </submittedName>
</protein>
<evidence type="ECO:0000313" key="3">
    <source>
        <dbReference type="EMBL" id="CAB4834363.1"/>
    </source>
</evidence>
<evidence type="ECO:0000256" key="1">
    <source>
        <dbReference type="SAM" id="Phobius"/>
    </source>
</evidence>
<evidence type="ECO:0000313" key="4">
    <source>
        <dbReference type="EMBL" id="CAB4938879.1"/>
    </source>
</evidence>
<organism evidence="3">
    <name type="scientific">freshwater metagenome</name>
    <dbReference type="NCBI Taxonomy" id="449393"/>
    <lineage>
        <taxon>unclassified sequences</taxon>
        <taxon>metagenomes</taxon>
        <taxon>ecological metagenomes</taxon>
    </lineage>
</organism>
<dbReference type="EMBL" id="CAFABA010000094">
    <property type="protein sequence ID" value="CAB4834363.1"/>
    <property type="molecule type" value="Genomic_DNA"/>
</dbReference>
<keyword evidence="1" id="KW-0812">Transmembrane</keyword>
<evidence type="ECO:0000313" key="2">
    <source>
        <dbReference type="EMBL" id="CAB4776961.1"/>
    </source>
</evidence>
<feature type="transmembrane region" description="Helical" evidence="1">
    <location>
        <begin position="234"/>
        <end position="255"/>
    </location>
</feature>
<proteinExistence type="predicted"/>
<sequence>MSAAPTTVSAVSAAVRALLFVVCVSLLAACQVDTKVAVSVNEDGSGLVGVTVHFDADAARRVPDLVSGLRTADLLAAGWQVPPSTNDGQGVTYVAIKAFRSADELAAVLAEITGPNGYFREVRLERTHSFARTTWNFTGTADLAAGTAVFTDAQVTSLLGGQPFGREQAALEKELGAPLTSLVSGELSLTLPGAVTANTPTVSGRTATWVFKVGDPAPHTLAASSLTTSLVPKVWAVVAGAAAFVLIVVIVVGSLRRRRPILRAVESP</sequence>
<accession>A0A6J7ANH3</accession>
<dbReference type="EMBL" id="CAFBOS010000021">
    <property type="protein sequence ID" value="CAB4983821.1"/>
    <property type="molecule type" value="Genomic_DNA"/>
</dbReference>
<keyword evidence="1" id="KW-1133">Transmembrane helix</keyword>